<sequence>MKRPPKNRVPNGAESVPALYTRTLGLKGSLANEPHLQFPLLSLAPINSLAHLQHISTGRFSSSLHLACEDDGCASAASVEVSSYCTYCINLGFTISIMIHLSRALQHYAQFLFINHITLGFRHDKELLLGTKDM</sequence>
<dbReference type="AlphaFoldDB" id="A0A8T0GQI1"/>
<name>A0A8T0GQI1_CERPU</name>
<keyword evidence="2" id="KW-1185">Reference proteome</keyword>
<dbReference type="EMBL" id="CM026430">
    <property type="protein sequence ID" value="KAG0561861.1"/>
    <property type="molecule type" value="Genomic_DNA"/>
</dbReference>
<proteinExistence type="predicted"/>
<gene>
    <name evidence="1" type="ORF">KC19_9G098400</name>
</gene>
<evidence type="ECO:0000313" key="1">
    <source>
        <dbReference type="EMBL" id="KAG0561861.1"/>
    </source>
</evidence>
<comment type="caution">
    <text evidence="1">The sequence shown here is derived from an EMBL/GenBank/DDBJ whole genome shotgun (WGS) entry which is preliminary data.</text>
</comment>
<accession>A0A8T0GQI1</accession>
<evidence type="ECO:0000313" key="2">
    <source>
        <dbReference type="Proteomes" id="UP000822688"/>
    </source>
</evidence>
<dbReference type="Proteomes" id="UP000822688">
    <property type="component" value="Chromosome 9"/>
</dbReference>
<protein>
    <submittedName>
        <fullName evidence="1">Uncharacterized protein</fullName>
    </submittedName>
</protein>
<reference evidence="1" key="1">
    <citation type="submission" date="2020-06" db="EMBL/GenBank/DDBJ databases">
        <title>WGS assembly of Ceratodon purpureus strain R40.</title>
        <authorList>
            <person name="Carey S.B."/>
            <person name="Jenkins J."/>
            <person name="Shu S."/>
            <person name="Lovell J.T."/>
            <person name="Sreedasyam A."/>
            <person name="Maumus F."/>
            <person name="Tiley G.P."/>
            <person name="Fernandez-Pozo N."/>
            <person name="Barry K."/>
            <person name="Chen C."/>
            <person name="Wang M."/>
            <person name="Lipzen A."/>
            <person name="Daum C."/>
            <person name="Saski C.A."/>
            <person name="Payton A.C."/>
            <person name="Mcbreen J.C."/>
            <person name="Conrad R.E."/>
            <person name="Kollar L.M."/>
            <person name="Olsson S."/>
            <person name="Huttunen S."/>
            <person name="Landis J.B."/>
            <person name="Wickett N.J."/>
            <person name="Johnson M.G."/>
            <person name="Rensing S.A."/>
            <person name="Grimwood J."/>
            <person name="Schmutz J."/>
            <person name="Mcdaniel S.F."/>
        </authorList>
    </citation>
    <scope>NUCLEOTIDE SEQUENCE</scope>
    <source>
        <strain evidence="1">R40</strain>
    </source>
</reference>
<organism evidence="1 2">
    <name type="scientific">Ceratodon purpureus</name>
    <name type="common">Fire moss</name>
    <name type="synonym">Dicranum purpureum</name>
    <dbReference type="NCBI Taxonomy" id="3225"/>
    <lineage>
        <taxon>Eukaryota</taxon>
        <taxon>Viridiplantae</taxon>
        <taxon>Streptophyta</taxon>
        <taxon>Embryophyta</taxon>
        <taxon>Bryophyta</taxon>
        <taxon>Bryophytina</taxon>
        <taxon>Bryopsida</taxon>
        <taxon>Dicranidae</taxon>
        <taxon>Pseudoditrichales</taxon>
        <taxon>Ditrichaceae</taxon>
        <taxon>Ceratodon</taxon>
    </lineage>
</organism>